<evidence type="ECO:0000313" key="2">
    <source>
        <dbReference type="Proteomes" id="UP001189122"/>
    </source>
</evidence>
<proteinExistence type="predicted"/>
<sequence>MLLPFDSLGKKKNTVEVSFSSLSFPSKSMTSMDFSLSLSLSSLVGIEKY</sequence>
<protein>
    <submittedName>
        <fullName evidence="1">Uncharacterized protein</fullName>
    </submittedName>
</protein>
<dbReference type="EMBL" id="LR743593">
    <property type="protein sequence ID" value="CAA2621281.1"/>
    <property type="molecule type" value="Genomic_DNA"/>
</dbReference>
<accession>A0A7I8ISY5</accession>
<evidence type="ECO:0000313" key="1">
    <source>
        <dbReference type="EMBL" id="CAA2621281.1"/>
    </source>
</evidence>
<organism evidence="1">
    <name type="scientific">Spirodela intermedia</name>
    <name type="common">Intermediate duckweed</name>
    <dbReference type="NCBI Taxonomy" id="51605"/>
    <lineage>
        <taxon>Eukaryota</taxon>
        <taxon>Viridiplantae</taxon>
        <taxon>Streptophyta</taxon>
        <taxon>Embryophyta</taxon>
        <taxon>Tracheophyta</taxon>
        <taxon>Spermatophyta</taxon>
        <taxon>Magnoliopsida</taxon>
        <taxon>Liliopsida</taxon>
        <taxon>Araceae</taxon>
        <taxon>Lemnoideae</taxon>
        <taxon>Spirodela</taxon>
    </lineage>
</organism>
<dbReference type="Proteomes" id="UP001189122">
    <property type="component" value="Unassembled WGS sequence"/>
</dbReference>
<name>A0A7I8ISY5_SPIIN</name>
<gene>
    <name evidence="1" type="ORF">SI7747_06007392</name>
</gene>
<dbReference type="AlphaFoldDB" id="A0A7I8ISY5"/>
<dbReference type="EMBL" id="CACRZD030000006">
    <property type="protein sequence ID" value="CAA6660993.1"/>
    <property type="molecule type" value="Genomic_DNA"/>
</dbReference>
<keyword evidence="2" id="KW-1185">Reference proteome</keyword>
<reference evidence="1 2" key="1">
    <citation type="submission" date="2019-12" db="EMBL/GenBank/DDBJ databases">
        <authorList>
            <person name="Scholz U."/>
            <person name="Mascher M."/>
            <person name="Fiebig A."/>
        </authorList>
    </citation>
    <scope>NUCLEOTIDE SEQUENCE</scope>
</reference>